<evidence type="ECO:0000256" key="8">
    <source>
        <dbReference type="ARBA" id="ARBA00023136"/>
    </source>
</evidence>
<dbReference type="GO" id="GO:0015093">
    <property type="term" value="F:ferrous iron transmembrane transporter activity"/>
    <property type="evidence" value="ECO:0007669"/>
    <property type="project" value="TreeGrafter"/>
</dbReference>
<dbReference type="OrthoDB" id="9765171at2"/>
<feature type="transmembrane region" description="Helical" evidence="10">
    <location>
        <begin position="570"/>
        <end position="593"/>
    </location>
</feature>
<keyword evidence="6 10" id="KW-1133">Transmembrane helix</keyword>
<evidence type="ECO:0000256" key="4">
    <source>
        <dbReference type="ARBA" id="ARBA00022692"/>
    </source>
</evidence>
<dbReference type="Pfam" id="PF03239">
    <property type="entry name" value="FTR1"/>
    <property type="match status" value="1"/>
</dbReference>
<keyword evidence="3 9" id="KW-0349">Heme</keyword>
<dbReference type="InterPro" id="IPR004923">
    <property type="entry name" value="FTR1/Fip1/EfeU"/>
</dbReference>
<keyword evidence="7 9" id="KW-0408">Iron</keyword>
<dbReference type="GO" id="GO:0020037">
    <property type="term" value="F:heme binding"/>
    <property type="evidence" value="ECO:0007669"/>
    <property type="project" value="InterPro"/>
</dbReference>
<feature type="signal peptide" evidence="11">
    <location>
        <begin position="1"/>
        <end position="31"/>
    </location>
</feature>
<keyword evidence="11" id="KW-0732">Signal</keyword>
<feature type="domain" description="Cytochrome c" evidence="12">
    <location>
        <begin position="134"/>
        <end position="221"/>
    </location>
</feature>
<dbReference type="GO" id="GO:0033573">
    <property type="term" value="C:high-affinity iron permease complex"/>
    <property type="evidence" value="ECO:0007669"/>
    <property type="project" value="InterPro"/>
</dbReference>
<reference evidence="13 14" key="1">
    <citation type="submission" date="2019-06" db="EMBL/GenBank/DDBJ databases">
        <title>Persicimonas caeni gen. nov., sp. nov., a predatory bacterium isolated from solar saltern.</title>
        <authorList>
            <person name="Wang S."/>
        </authorList>
    </citation>
    <scope>NUCLEOTIDE SEQUENCE [LARGE SCALE GENOMIC DNA]</scope>
    <source>
        <strain evidence="13 14">YN101</strain>
    </source>
</reference>
<comment type="similarity">
    <text evidence="2">Belongs to the oxidase-dependent Fe transporter (OFeT) (TC 9.A.10.1) family.</text>
</comment>
<feature type="transmembrane region" description="Helical" evidence="10">
    <location>
        <begin position="499"/>
        <end position="518"/>
    </location>
</feature>
<sequence>MFHLLEQHVFSRFLAALILVCSVLFAATASAQTDDGHRLVGLLDYIGADYAAAVKDGEVINDFEFREMQELADDAQTFAKGSKQAPEELSKTLVELDALIERKASRAEVAQTALHARKLVVDSFEVALAPTQAPELTSGRELYEANCVQCHGADGRAQVPGVDQMEPTPTNFTDAGTRAVLSPYRVFNTTSFGIEGTPMRAFSELSASERWDIAFYVMSLAHGHQTEGSAAELPESFDASLATLASLSDRDLRGRLIEAGVAKEQVDAAVSYLRVEAPKAVEEGKADALAVAFSHIDRAESAFEGGDYKLARKEVLSAYLDGFEPVESRLSAIDGDLVAQTEAHFMTLRDALENEKAERAEAQFAALRASLDQAEAALGQGGGQAWTAAVASAVIILREGLEVVLLIGLLLGLLRRFGAPESRKFVHAGWAAALLAGGATWWVANELIAISGAGRELIEGIVGLLAAAVLFSVSYWFMSNLHGQKWLEFIKEKIAQKASGGQMFALFGLAFLAVYREAFETILFYQALLIEAEGSEGAVIAGMVGGGAVLAVVAVLILKAGKKLPIKPFFAVSGALLYALCIVLVGSGLHAFVEAGYLPVFSLPLPTVSWLGFYPEVITVTAQTLLIVAGVVWGVHTVKKTRAGAPA</sequence>
<dbReference type="InterPro" id="IPR009056">
    <property type="entry name" value="Cyt_c-like_dom"/>
</dbReference>
<evidence type="ECO:0000313" key="13">
    <source>
        <dbReference type="EMBL" id="QDG53686.1"/>
    </source>
</evidence>
<feature type="transmembrane region" description="Helical" evidence="10">
    <location>
        <begin position="457"/>
        <end position="478"/>
    </location>
</feature>
<evidence type="ECO:0000256" key="11">
    <source>
        <dbReference type="SAM" id="SignalP"/>
    </source>
</evidence>
<feature type="chain" id="PRO_5030106741" evidence="11">
    <location>
        <begin position="32"/>
        <end position="647"/>
    </location>
</feature>
<keyword evidence="4 10" id="KW-0812">Transmembrane</keyword>
<protein>
    <submittedName>
        <fullName evidence="13">C-type cytochrome</fullName>
    </submittedName>
</protein>
<keyword evidence="5 9" id="KW-0479">Metal-binding</keyword>
<dbReference type="Pfam" id="PF00034">
    <property type="entry name" value="Cytochrom_C"/>
    <property type="match status" value="1"/>
</dbReference>
<dbReference type="Proteomes" id="UP000315995">
    <property type="component" value="Chromosome"/>
</dbReference>
<evidence type="ECO:0000313" key="14">
    <source>
        <dbReference type="Proteomes" id="UP000315995"/>
    </source>
</evidence>
<evidence type="ECO:0000256" key="10">
    <source>
        <dbReference type="SAM" id="Phobius"/>
    </source>
</evidence>
<dbReference type="Gene3D" id="1.10.760.10">
    <property type="entry name" value="Cytochrome c-like domain"/>
    <property type="match status" value="1"/>
</dbReference>
<dbReference type="GO" id="GO:0009055">
    <property type="term" value="F:electron transfer activity"/>
    <property type="evidence" value="ECO:0007669"/>
    <property type="project" value="InterPro"/>
</dbReference>
<evidence type="ECO:0000256" key="3">
    <source>
        <dbReference type="ARBA" id="ARBA00022617"/>
    </source>
</evidence>
<feature type="transmembrane region" description="Helical" evidence="10">
    <location>
        <begin position="425"/>
        <end position="445"/>
    </location>
</feature>
<dbReference type="AlphaFoldDB" id="A0A4Y6PZD9"/>
<dbReference type="PANTHER" id="PTHR31632:SF2">
    <property type="entry name" value="PLASMA MEMBRANE IRON PERMEASE"/>
    <property type="match status" value="1"/>
</dbReference>
<accession>A0A4Y6PZD9</accession>
<dbReference type="PROSITE" id="PS51007">
    <property type="entry name" value="CYTC"/>
    <property type="match status" value="1"/>
</dbReference>
<evidence type="ECO:0000256" key="7">
    <source>
        <dbReference type="ARBA" id="ARBA00023004"/>
    </source>
</evidence>
<name>A0A4Y6PZD9_PERCE</name>
<evidence type="ECO:0000256" key="9">
    <source>
        <dbReference type="PROSITE-ProRule" id="PRU00433"/>
    </source>
</evidence>
<feature type="transmembrane region" description="Helical" evidence="10">
    <location>
        <begin position="386"/>
        <end position="413"/>
    </location>
</feature>
<dbReference type="RefSeq" id="WP_141200140.1">
    <property type="nucleotide sequence ID" value="NZ_CP041186.1"/>
</dbReference>
<comment type="subcellular location">
    <subcellularLocation>
        <location evidence="1">Membrane</location>
        <topology evidence="1">Multi-pass membrane protein</topology>
    </subcellularLocation>
</comment>
<feature type="transmembrane region" description="Helical" evidence="10">
    <location>
        <begin position="538"/>
        <end position="558"/>
    </location>
</feature>
<organism evidence="13 14">
    <name type="scientific">Persicimonas caeni</name>
    <dbReference type="NCBI Taxonomy" id="2292766"/>
    <lineage>
        <taxon>Bacteria</taxon>
        <taxon>Deltaproteobacteria</taxon>
        <taxon>Bradymonadales</taxon>
        <taxon>Bradymonadaceae</taxon>
        <taxon>Persicimonas</taxon>
    </lineage>
</organism>
<dbReference type="PANTHER" id="PTHR31632">
    <property type="entry name" value="IRON TRANSPORTER FTH1"/>
    <property type="match status" value="1"/>
</dbReference>
<keyword evidence="14" id="KW-1185">Reference proteome</keyword>
<evidence type="ECO:0000256" key="6">
    <source>
        <dbReference type="ARBA" id="ARBA00022989"/>
    </source>
</evidence>
<feature type="transmembrane region" description="Helical" evidence="10">
    <location>
        <begin position="613"/>
        <end position="635"/>
    </location>
</feature>
<dbReference type="SUPFAM" id="SSF46626">
    <property type="entry name" value="Cytochrome c"/>
    <property type="match status" value="1"/>
</dbReference>
<accession>A0A5B8YDC8</accession>
<dbReference type="InterPro" id="IPR036909">
    <property type="entry name" value="Cyt_c-like_dom_sf"/>
</dbReference>
<dbReference type="GO" id="GO:0046872">
    <property type="term" value="F:metal ion binding"/>
    <property type="evidence" value="ECO:0007669"/>
    <property type="project" value="UniProtKB-KW"/>
</dbReference>
<evidence type="ECO:0000259" key="12">
    <source>
        <dbReference type="PROSITE" id="PS51007"/>
    </source>
</evidence>
<gene>
    <name evidence="13" type="ORF">FIV42_23960</name>
</gene>
<proteinExistence type="inferred from homology"/>
<keyword evidence="8 10" id="KW-0472">Membrane</keyword>
<evidence type="ECO:0000256" key="2">
    <source>
        <dbReference type="ARBA" id="ARBA00008333"/>
    </source>
</evidence>
<evidence type="ECO:0000256" key="5">
    <source>
        <dbReference type="ARBA" id="ARBA00022723"/>
    </source>
</evidence>
<evidence type="ECO:0000256" key="1">
    <source>
        <dbReference type="ARBA" id="ARBA00004141"/>
    </source>
</evidence>
<dbReference type="EMBL" id="CP041186">
    <property type="protein sequence ID" value="QDG53686.1"/>
    <property type="molecule type" value="Genomic_DNA"/>
</dbReference>